<dbReference type="RefSeq" id="WP_191697993.1">
    <property type="nucleotide sequence ID" value="NZ_JACSQO010000020.1"/>
</dbReference>
<name>A0ABR8RF27_9BACI</name>
<keyword evidence="4" id="KW-1185">Reference proteome</keyword>
<dbReference type="InterPro" id="IPR010982">
    <property type="entry name" value="Lambda_DNA-bd_dom_sf"/>
</dbReference>
<dbReference type="SMART" id="SM00530">
    <property type="entry name" value="HTH_XRE"/>
    <property type="match status" value="1"/>
</dbReference>
<dbReference type="SUPFAM" id="SSF47413">
    <property type="entry name" value="lambda repressor-like DNA-binding domains"/>
    <property type="match status" value="1"/>
</dbReference>
<evidence type="ECO:0000313" key="3">
    <source>
        <dbReference type="EMBL" id="MBD7946406.1"/>
    </source>
</evidence>
<evidence type="ECO:0000313" key="4">
    <source>
        <dbReference type="Proteomes" id="UP000640786"/>
    </source>
</evidence>
<dbReference type="PANTHER" id="PTHR46558">
    <property type="entry name" value="TRACRIPTIONAL REGULATORY PROTEIN-RELATED-RELATED"/>
    <property type="match status" value="1"/>
</dbReference>
<reference evidence="3 4" key="1">
    <citation type="submission" date="2020-08" db="EMBL/GenBank/DDBJ databases">
        <title>A Genomic Blueprint of the Chicken Gut Microbiome.</title>
        <authorList>
            <person name="Gilroy R."/>
            <person name="Ravi A."/>
            <person name="Getino M."/>
            <person name="Pursley I."/>
            <person name="Horton D.L."/>
            <person name="Alikhan N.-F."/>
            <person name="Baker D."/>
            <person name="Gharbi K."/>
            <person name="Hall N."/>
            <person name="Watson M."/>
            <person name="Adriaenssens E.M."/>
            <person name="Foster-Nyarko E."/>
            <person name="Jarju S."/>
            <person name="Secka A."/>
            <person name="Antonio M."/>
            <person name="Oren A."/>
            <person name="Chaudhuri R."/>
            <person name="La Ragione R.M."/>
            <person name="Hildebrand F."/>
            <person name="Pallen M.J."/>
        </authorList>
    </citation>
    <scope>NUCLEOTIDE SEQUENCE [LARGE SCALE GENOMIC DNA]</scope>
    <source>
        <strain evidence="3 4">Sa2BUA9</strain>
    </source>
</reference>
<protein>
    <submittedName>
        <fullName evidence="3">Helix-turn-helix transcriptional regulator</fullName>
    </submittedName>
</protein>
<keyword evidence="1" id="KW-0238">DNA-binding</keyword>
<dbReference type="Pfam" id="PF01381">
    <property type="entry name" value="HTH_3"/>
    <property type="match status" value="1"/>
</dbReference>
<dbReference type="CDD" id="cd00093">
    <property type="entry name" value="HTH_XRE"/>
    <property type="match status" value="1"/>
</dbReference>
<accession>A0ABR8RF27</accession>
<dbReference type="PROSITE" id="PS50943">
    <property type="entry name" value="HTH_CROC1"/>
    <property type="match status" value="1"/>
</dbReference>
<feature type="domain" description="HTH cro/C1-type" evidence="2">
    <location>
        <begin position="6"/>
        <end position="60"/>
    </location>
</feature>
<comment type="caution">
    <text evidence="3">The sequence shown here is derived from an EMBL/GenBank/DDBJ whole genome shotgun (WGS) entry which is preliminary data.</text>
</comment>
<dbReference type="EMBL" id="JACSQO010000020">
    <property type="protein sequence ID" value="MBD7946406.1"/>
    <property type="molecule type" value="Genomic_DNA"/>
</dbReference>
<dbReference type="InterPro" id="IPR001387">
    <property type="entry name" value="Cro/C1-type_HTH"/>
</dbReference>
<evidence type="ECO:0000256" key="1">
    <source>
        <dbReference type="ARBA" id="ARBA00023125"/>
    </source>
</evidence>
<dbReference type="PANTHER" id="PTHR46558:SF4">
    <property type="entry name" value="DNA-BIDING PHAGE PROTEIN"/>
    <property type="match status" value="1"/>
</dbReference>
<dbReference type="Proteomes" id="UP000640786">
    <property type="component" value="Unassembled WGS sequence"/>
</dbReference>
<gene>
    <name evidence="3" type="ORF">H9650_20120</name>
</gene>
<proteinExistence type="predicted"/>
<evidence type="ECO:0000259" key="2">
    <source>
        <dbReference type="PROSITE" id="PS50943"/>
    </source>
</evidence>
<organism evidence="3 4">
    <name type="scientific">Psychrobacillus faecigallinarum</name>
    <dbReference type="NCBI Taxonomy" id="2762235"/>
    <lineage>
        <taxon>Bacteria</taxon>
        <taxon>Bacillati</taxon>
        <taxon>Bacillota</taxon>
        <taxon>Bacilli</taxon>
        <taxon>Bacillales</taxon>
        <taxon>Bacillaceae</taxon>
        <taxon>Psychrobacillus</taxon>
    </lineage>
</organism>
<sequence>MIANKIHIFRAEKRLTQKQLADSVGVSRQTIVAMEKNKYNPSLILAFKVANALEQSITEVFTYSEEKEL</sequence>
<dbReference type="Gene3D" id="1.10.260.40">
    <property type="entry name" value="lambda repressor-like DNA-binding domains"/>
    <property type="match status" value="1"/>
</dbReference>